<keyword evidence="4 9" id="KW-0808">Transferase</keyword>
<dbReference type="CDD" id="cd05564">
    <property type="entry name" value="PTS_IIB_chitobiose_lichenan"/>
    <property type="match status" value="1"/>
</dbReference>
<evidence type="ECO:0000259" key="8">
    <source>
        <dbReference type="PROSITE" id="PS51100"/>
    </source>
</evidence>
<dbReference type="InterPro" id="IPR036095">
    <property type="entry name" value="PTS_EIIB-like_sf"/>
</dbReference>
<dbReference type="Proteomes" id="UP000186758">
    <property type="component" value="Unassembled WGS sequence"/>
</dbReference>
<evidence type="ECO:0000256" key="2">
    <source>
        <dbReference type="ARBA" id="ARBA00022553"/>
    </source>
</evidence>
<dbReference type="GO" id="GO:0009401">
    <property type="term" value="P:phosphoenolpyruvate-dependent sugar phosphotransferase system"/>
    <property type="evidence" value="ECO:0007669"/>
    <property type="project" value="UniProtKB-KW"/>
</dbReference>
<dbReference type="SUPFAM" id="SSF52794">
    <property type="entry name" value="PTS system IIB component-like"/>
    <property type="match status" value="1"/>
</dbReference>
<dbReference type="EC" id="2.7.1.69" evidence="9"/>
<dbReference type="PROSITE" id="PS51100">
    <property type="entry name" value="PTS_EIIB_TYPE_3"/>
    <property type="match status" value="1"/>
</dbReference>
<dbReference type="InterPro" id="IPR051819">
    <property type="entry name" value="PTS_sugar-specific_EIIB"/>
</dbReference>
<dbReference type="EMBL" id="MPJZ01000036">
    <property type="protein sequence ID" value="OLU46063.1"/>
    <property type="molecule type" value="Genomic_DNA"/>
</dbReference>
<dbReference type="RefSeq" id="WP_067558645.1">
    <property type="nucleotide sequence ID" value="NZ_CAJTBG010000001.1"/>
</dbReference>
<dbReference type="KEGG" id="fro:AALO17_21010"/>
<dbReference type="EMBL" id="CP011391">
    <property type="protein sequence ID" value="AMK55235.1"/>
    <property type="molecule type" value="Genomic_DNA"/>
</dbReference>
<dbReference type="STRING" id="1702221.AALO17_21010"/>
<feature type="modified residue" description="Phosphocysteine; by EIIA" evidence="7">
    <location>
        <position position="8"/>
    </location>
</feature>
<dbReference type="Proteomes" id="UP000069771">
    <property type="component" value="Chromosome"/>
</dbReference>
<keyword evidence="2" id="KW-0597">Phosphoprotein</keyword>
<dbReference type="InterPro" id="IPR013012">
    <property type="entry name" value="PTS_EIIB_3"/>
</dbReference>
<proteinExistence type="predicted"/>
<dbReference type="OrthoDB" id="2186177at2"/>
<dbReference type="GO" id="GO:0016301">
    <property type="term" value="F:kinase activity"/>
    <property type="evidence" value="ECO:0007669"/>
    <property type="project" value="UniProtKB-KW"/>
</dbReference>
<keyword evidence="1" id="KW-0813">Transport</keyword>
<reference evidence="10 12" key="2">
    <citation type="submission" date="2016-11" db="EMBL/GenBank/DDBJ databases">
        <title>Description of two novel members of the family Erysipelotrichaceae: Ileibacterium lipovorans gen. nov., sp. nov. and Dubosiella newyorkensis, gen. nov., sp. nov.</title>
        <authorList>
            <person name="Cox L.M."/>
            <person name="Sohn J."/>
            <person name="Tyrrell K.L."/>
            <person name="Citron D.M."/>
            <person name="Lawson P.A."/>
            <person name="Patel N.B."/>
            <person name="Iizumi T."/>
            <person name="Perez-Perez G.I."/>
            <person name="Goldstein E.J."/>
            <person name="Blaser M.J."/>
        </authorList>
    </citation>
    <scope>NUCLEOTIDE SEQUENCE [LARGE SCALE GENOMIC DNA]</scope>
    <source>
        <strain evidence="10 12">NYU-BL-K8</strain>
    </source>
</reference>
<evidence type="ECO:0000313" key="11">
    <source>
        <dbReference type="Proteomes" id="UP000069771"/>
    </source>
</evidence>
<evidence type="ECO:0000313" key="10">
    <source>
        <dbReference type="EMBL" id="OLU46063.1"/>
    </source>
</evidence>
<evidence type="ECO:0000256" key="7">
    <source>
        <dbReference type="PROSITE-ProRule" id="PRU00423"/>
    </source>
</evidence>
<name>A0A140DX58_9FIRM</name>
<accession>A0A140DX58</accession>
<evidence type="ECO:0000256" key="6">
    <source>
        <dbReference type="ARBA" id="ARBA00022777"/>
    </source>
</evidence>
<evidence type="ECO:0000256" key="1">
    <source>
        <dbReference type="ARBA" id="ARBA00022448"/>
    </source>
</evidence>
<evidence type="ECO:0000256" key="5">
    <source>
        <dbReference type="ARBA" id="ARBA00022683"/>
    </source>
</evidence>
<keyword evidence="11" id="KW-1185">Reference proteome</keyword>
<keyword evidence="3 10" id="KW-0762">Sugar transport</keyword>
<evidence type="ECO:0000256" key="4">
    <source>
        <dbReference type="ARBA" id="ARBA00022679"/>
    </source>
</evidence>
<gene>
    <name evidence="9" type="ORF">AALO17_21010</name>
    <name evidence="10" type="ORF">BO223_02990</name>
</gene>
<reference evidence="9 11" key="1">
    <citation type="journal article" date="2016" name="Gut Pathog.">
        <title>Whole genome sequencing of "Faecalibaculum rodentium" ALO17, isolated from C57BL/6J laboratory mouse feces.</title>
        <authorList>
            <person name="Lim S."/>
            <person name="Chang D.H."/>
            <person name="Ahn S."/>
            <person name="Kim B.C."/>
        </authorList>
    </citation>
    <scope>NUCLEOTIDE SEQUENCE [LARGE SCALE GENOMIC DNA]</scope>
    <source>
        <strain evidence="9 11">Alo17</strain>
    </source>
</reference>
<dbReference type="PANTHER" id="PTHR34581">
    <property type="entry name" value="PTS SYSTEM N,N'-DIACETYLCHITOBIOSE-SPECIFIC EIIB COMPONENT"/>
    <property type="match status" value="1"/>
</dbReference>
<evidence type="ECO:0000313" key="12">
    <source>
        <dbReference type="Proteomes" id="UP000186758"/>
    </source>
</evidence>
<dbReference type="GO" id="GO:0008982">
    <property type="term" value="F:protein-N(PI)-phosphohistidine-sugar phosphotransferase activity"/>
    <property type="evidence" value="ECO:0007669"/>
    <property type="project" value="InterPro"/>
</dbReference>
<evidence type="ECO:0000313" key="9">
    <source>
        <dbReference type="EMBL" id="AMK55235.1"/>
    </source>
</evidence>
<keyword evidence="6" id="KW-0418">Kinase</keyword>
<sequence length="102" mass="10810">MLKIQLLCAAGVSTSLLMAKMKEQAALNGEEIEISACPVTEIEEYIANADVALIAPQVAYLKAKSRKIADTHGVPVEVISMKDYAHCNGAAVLDLAHSLTGK</sequence>
<evidence type="ECO:0000256" key="3">
    <source>
        <dbReference type="ARBA" id="ARBA00022597"/>
    </source>
</evidence>
<dbReference type="AlphaFoldDB" id="A0A140DX58"/>
<organism evidence="9 11">
    <name type="scientific">Faecalibaculum rodentium</name>
    <dbReference type="NCBI Taxonomy" id="1702221"/>
    <lineage>
        <taxon>Bacteria</taxon>
        <taxon>Bacillati</taxon>
        <taxon>Bacillota</taxon>
        <taxon>Erysipelotrichia</taxon>
        <taxon>Erysipelotrichales</taxon>
        <taxon>Erysipelotrichaceae</taxon>
        <taxon>Faecalibaculum</taxon>
    </lineage>
</organism>
<dbReference type="GeneID" id="78478692"/>
<dbReference type="InterPro" id="IPR003501">
    <property type="entry name" value="PTS_EIIB_2/3"/>
</dbReference>
<dbReference type="PANTHER" id="PTHR34581:SF2">
    <property type="entry name" value="PTS SYSTEM N,N'-DIACETYLCHITOBIOSE-SPECIFIC EIIB COMPONENT"/>
    <property type="match status" value="1"/>
</dbReference>
<feature type="domain" description="PTS EIIB type-3" evidence="8">
    <location>
        <begin position="1"/>
        <end position="102"/>
    </location>
</feature>
<dbReference type="Gene3D" id="3.40.50.2300">
    <property type="match status" value="1"/>
</dbReference>
<keyword evidence="5" id="KW-0598">Phosphotransferase system</keyword>
<dbReference type="Pfam" id="PF02302">
    <property type="entry name" value="PTS_IIB"/>
    <property type="match status" value="1"/>
</dbReference>
<protein>
    <submittedName>
        <fullName evidence="10">PTS sugar transporter subunit IIB</fullName>
    </submittedName>
    <submittedName>
        <fullName evidence="9">PTS system, lactose/cellobiose family IIB component</fullName>
        <ecNumber evidence="9">2.7.1.69</ecNumber>
    </submittedName>
</protein>